<dbReference type="Proteomes" id="UP000676386">
    <property type="component" value="Unassembled WGS sequence"/>
</dbReference>
<dbReference type="EMBL" id="JAGTXB010000028">
    <property type="protein sequence ID" value="MBS0032072.1"/>
    <property type="molecule type" value="Genomic_DNA"/>
</dbReference>
<gene>
    <name evidence="3" type="ORF">KE626_32365</name>
</gene>
<sequence length="612" mass="72042">MHKLPKAKGSLGLPAPYSPTTASEMNSMSKLKDMLNKHFVKPDLKEQDKLPGIDGYLEMTDEAQYPNGKLEVQVKTLKKTSPPRYQCDLPFLAYCQQAILPVLLIAVDVEKEIAYWLHISQTFLLEVENKLKDGQKTVMLSFPSQNIICYNSHSYIYDWRAIIDEYRSFSRYPSERALRMQYEQEVMVWRKKMKPAIRFSSNQITQLNRFVEHFNLVLRTEFPYTKSHSIYNFFKIGIAVSMFTDREVRYLMYPLYAIDNEVAIKEIDEDESGFWSDDSFRINKALFLMSCSYDSFTKESYVYKILKKDVISSAETFAEPVENFNLAREYLGGFVLEFYQVFGFDRNIDDLSFGHIAHILNDLIPIIVKMNPEKKDDFSDEGCMDFLFFEKLESIRQMLTAAQNIFDQGNSYLNAIPIYSKAFDLKLVKYYLDFLIRHNTDIGKCYRHLVPYSHLDSLKHDWREWKKNEIVHNLEIISKEFLRIYENTTSTFFPVKGGATMYMQPYQTSLWVLMFNESTEEEPYLLVYILEGMCNPYQRLYFFDSQDPACPTNDLENPLFNPGQVTINGNIYRPVKKQMVDLDFLFEPSPTYTLIREFLTDRLKEFFKKMDV</sequence>
<dbReference type="Pfam" id="PF14280">
    <property type="entry name" value="DUF4365"/>
    <property type="match status" value="1"/>
</dbReference>
<dbReference type="InterPro" id="IPR025375">
    <property type="entry name" value="DUF4365"/>
</dbReference>
<proteinExistence type="predicted"/>
<evidence type="ECO:0000313" key="4">
    <source>
        <dbReference type="Proteomes" id="UP000676386"/>
    </source>
</evidence>
<comment type="caution">
    <text evidence="3">The sequence shown here is derived from an EMBL/GenBank/DDBJ whole genome shotgun (WGS) entry which is preliminary data.</text>
</comment>
<evidence type="ECO:0000259" key="2">
    <source>
        <dbReference type="Pfam" id="PF14280"/>
    </source>
</evidence>
<feature type="domain" description="DUF4365" evidence="2">
    <location>
        <begin position="43"/>
        <end position="147"/>
    </location>
</feature>
<protein>
    <submittedName>
        <fullName evidence="3">DUF4365 domain-containing protein</fullName>
    </submittedName>
</protein>
<feature type="region of interest" description="Disordered" evidence="1">
    <location>
        <begin position="1"/>
        <end position="23"/>
    </location>
</feature>
<name>A0ABS5JBU3_9BACT</name>
<organism evidence="3 4">
    <name type="scientific">Chitinophaga hostae</name>
    <dbReference type="NCBI Taxonomy" id="2831022"/>
    <lineage>
        <taxon>Bacteria</taxon>
        <taxon>Pseudomonadati</taxon>
        <taxon>Bacteroidota</taxon>
        <taxon>Chitinophagia</taxon>
        <taxon>Chitinophagales</taxon>
        <taxon>Chitinophagaceae</taxon>
        <taxon>Chitinophaga</taxon>
    </lineage>
</organism>
<accession>A0ABS5JBU3</accession>
<keyword evidence="4" id="KW-1185">Reference proteome</keyword>
<reference evidence="3 4" key="1">
    <citation type="submission" date="2021-04" db="EMBL/GenBank/DDBJ databases">
        <title>Chitinophaga sp. nov., isolated from the rhizosphere soil.</title>
        <authorList>
            <person name="He S."/>
        </authorList>
    </citation>
    <scope>NUCLEOTIDE SEQUENCE [LARGE SCALE GENOMIC DNA]</scope>
    <source>
        <strain evidence="3 4">2R12</strain>
    </source>
</reference>
<evidence type="ECO:0000313" key="3">
    <source>
        <dbReference type="EMBL" id="MBS0032072.1"/>
    </source>
</evidence>
<dbReference type="RefSeq" id="WP_211977234.1">
    <property type="nucleotide sequence ID" value="NZ_JAGTXB010000028.1"/>
</dbReference>
<evidence type="ECO:0000256" key="1">
    <source>
        <dbReference type="SAM" id="MobiDB-lite"/>
    </source>
</evidence>